<feature type="compositionally biased region" description="Low complexity" evidence="1">
    <location>
        <begin position="25"/>
        <end position="68"/>
    </location>
</feature>
<evidence type="ECO:0000313" key="3">
    <source>
        <dbReference type="Proteomes" id="UP000027222"/>
    </source>
</evidence>
<accession>A0A067SHN3</accession>
<proteinExistence type="predicted"/>
<evidence type="ECO:0000256" key="1">
    <source>
        <dbReference type="SAM" id="MobiDB-lite"/>
    </source>
</evidence>
<dbReference type="OrthoDB" id="3365917at2759"/>
<organism evidence="2 3">
    <name type="scientific">Galerina marginata (strain CBS 339.88)</name>
    <dbReference type="NCBI Taxonomy" id="685588"/>
    <lineage>
        <taxon>Eukaryota</taxon>
        <taxon>Fungi</taxon>
        <taxon>Dikarya</taxon>
        <taxon>Basidiomycota</taxon>
        <taxon>Agaricomycotina</taxon>
        <taxon>Agaricomycetes</taxon>
        <taxon>Agaricomycetidae</taxon>
        <taxon>Agaricales</taxon>
        <taxon>Agaricineae</taxon>
        <taxon>Strophariaceae</taxon>
        <taxon>Galerina</taxon>
    </lineage>
</organism>
<dbReference type="EMBL" id="KL142397">
    <property type="protein sequence ID" value="KDR70411.1"/>
    <property type="molecule type" value="Genomic_DNA"/>
</dbReference>
<dbReference type="STRING" id="685588.A0A067SHN3"/>
<dbReference type="Proteomes" id="UP000027222">
    <property type="component" value="Unassembled WGS sequence"/>
</dbReference>
<dbReference type="HOGENOM" id="CLU_057147_1_0_1"/>
<keyword evidence="3" id="KW-1185">Reference proteome</keyword>
<protein>
    <submittedName>
        <fullName evidence="2">Uncharacterized protein</fullName>
    </submittedName>
</protein>
<evidence type="ECO:0000313" key="2">
    <source>
        <dbReference type="EMBL" id="KDR70411.1"/>
    </source>
</evidence>
<sequence length="307" mass="32254">MFVPFFSSATSQNLHRRKGGGKGASGSSKSSSSSKSSKSSSSSSKSKTKTITTSSRSGSTTFRSSTYSNSRAVTPAAIPAGQLFAGRLSGGGTRSQIFGTRTYGSGYPGVPGRGTAGRGFPFIFWPIAWPLAALAAGRYLNDDDEYGTPTNTSRPGGQLTTATFTSLVNTTTPYTPSFNSTFRIFSDNATVVSLFDDLFTNCSSLIRSANSSTPYAGTPVPEQVVQYYRASSIALSLEGYDNTATYSSSDNATDTPLPTDIDLALLNCLNQTIGLAAPLIDAASPHFAPNFGFSFVGLLLILWTLVL</sequence>
<dbReference type="AlphaFoldDB" id="A0A067SHN3"/>
<name>A0A067SHN3_GALM3</name>
<reference evidence="3" key="1">
    <citation type="journal article" date="2014" name="Proc. Natl. Acad. Sci. U.S.A.">
        <title>Extensive sampling of basidiomycete genomes demonstrates inadequacy of the white-rot/brown-rot paradigm for wood decay fungi.</title>
        <authorList>
            <person name="Riley R."/>
            <person name="Salamov A.A."/>
            <person name="Brown D.W."/>
            <person name="Nagy L.G."/>
            <person name="Floudas D."/>
            <person name="Held B.W."/>
            <person name="Levasseur A."/>
            <person name="Lombard V."/>
            <person name="Morin E."/>
            <person name="Otillar R."/>
            <person name="Lindquist E.A."/>
            <person name="Sun H."/>
            <person name="LaButti K.M."/>
            <person name="Schmutz J."/>
            <person name="Jabbour D."/>
            <person name="Luo H."/>
            <person name="Baker S.E."/>
            <person name="Pisabarro A.G."/>
            <person name="Walton J.D."/>
            <person name="Blanchette R.A."/>
            <person name="Henrissat B."/>
            <person name="Martin F."/>
            <person name="Cullen D."/>
            <person name="Hibbett D.S."/>
            <person name="Grigoriev I.V."/>
        </authorList>
    </citation>
    <scope>NUCLEOTIDE SEQUENCE [LARGE SCALE GENOMIC DNA]</scope>
    <source>
        <strain evidence="3">CBS 339.88</strain>
    </source>
</reference>
<feature type="region of interest" description="Disordered" evidence="1">
    <location>
        <begin position="1"/>
        <end position="70"/>
    </location>
</feature>
<gene>
    <name evidence="2" type="ORF">GALMADRAFT_76106</name>
</gene>